<dbReference type="Proteomes" id="UP000242414">
    <property type="component" value="Unassembled WGS sequence"/>
</dbReference>
<dbReference type="Pfam" id="PF00412">
    <property type="entry name" value="LIM"/>
    <property type="match status" value="1"/>
</dbReference>
<evidence type="ECO:0000313" key="6">
    <source>
        <dbReference type="EMBL" id="ORE05381.1"/>
    </source>
</evidence>
<dbReference type="AlphaFoldDB" id="A0A1X0R076"/>
<feature type="domain" description="LIM zinc-binding" evidence="5">
    <location>
        <begin position="2"/>
        <end position="62"/>
    </location>
</feature>
<evidence type="ECO:0000256" key="3">
    <source>
        <dbReference type="ARBA" id="ARBA00023038"/>
    </source>
</evidence>
<name>A0A1X0R076_RHIZD</name>
<dbReference type="SUPFAM" id="SSF57716">
    <property type="entry name" value="Glucocorticoid receptor-like (DNA-binding domain)"/>
    <property type="match status" value="1"/>
</dbReference>
<accession>A0A1X0R076</accession>
<dbReference type="OrthoDB" id="8062037at2759"/>
<dbReference type="GO" id="GO:0046872">
    <property type="term" value="F:metal ion binding"/>
    <property type="evidence" value="ECO:0007669"/>
    <property type="project" value="UniProtKB-KW"/>
</dbReference>
<dbReference type="EMBL" id="KV921946">
    <property type="protein sequence ID" value="ORE05381.1"/>
    <property type="molecule type" value="Genomic_DNA"/>
</dbReference>
<gene>
    <name evidence="6" type="ORF">BCV72DRAFT_140571</name>
</gene>
<keyword evidence="1 4" id="KW-0479">Metal-binding</keyword>
<dbReference type="PANTHER" id="PTHR24206">
    <property type="entry name" value="OS06G0237300 PROTEIN"/>
    <property type="match status" value="1"/>
</dbReference>
<dbReference type="Gene3D" id="2.10.110.10">
    <property type="entry name" value="Cysteine Rich Protein"/>
    <property type="match status" value="1"/>
</dbReference>
<evidence type="ECO:0000259" key="5">
    <source>
        <dbReference type="PROSITE" id="PS50023"/>
    </source>
</evidence>
<dbReference type="VEuPathDB" id="FungiDB:BCV72DRAFT_140571"/>
<keyword evidence="2 4" id="KW-0862">Zinc</keyword>
<evidence type="ECO:0000256" key="2">
    <source>
        <dbReference type="ARBA" id="ARBA00022833"/>
    </source>
</evidence>
<dbReference type="PROSITE" id="PS50023">
    <property type="entry name" value="LIM_DOMAIN_2"/>
    <property type="match status" value="1"/>
</dbReference>
<proteinExistence type="predicted"/>
<dbReference type="SMART" id="SM00132">
    <property type="entry name" value="LIM"/>
    <property type="match status" value="1"/>
</dbReference>
<organism evidence="6">
    <name type="scientific">Rhizopus microsporus var. microsporus</name>
    <dbReference type="NCBI Taxonomy" id="86635"/>
    <lineage>
        <taxon>Eukaryota</taxon>
        <taxon>Fungi</taxon>
        <taxon>Fungi incertae sedis</taxon>
        <taxon>Mucoromycota</taxon>
        <taxon>Mucoromycotina</taxon>
        <taxon>Mucoromycetes</taxon>
        <taxon>Mucorales</taxon>
        <taxon>Mucorineae</taxon>
        <taxon>Rhizopodaceae</taxon>
        <taxon>Rhizopus</taxon>
    </lineage>
</organism>
<evidence type="ECO:0000256" key="4">
    <source>
        <dbReference type="PROSITE-ProRule" id="PRU00125"/>
    </source>
</evidence>
<dbReference type="InterPro" id="IPR001781">
    <property type="entry name" value="Znf_LIM"/>
</dbReference>
<keyword evidence="3 4" id="KW-0440">LIM domain</keyword>
<reference evidence="6" key="1">
    <citation type="journal article" date="2016" name="Proc. Natl. Acad. Sci. U.S.A.">
        <title>Lipid metabolic changes in an early divergent fungus govern the establishment of a mutualistic symbiosis with endobacteria.</title>
        <authorList>
            <person name="Lastovetsky O.A."/>
            <person name="Gaspar M.L."/>
            <person name="Mondo S.J."/>
            <person name="LaButti K.M."/>
            <person name="Sandor L."/>
            <person name="Grigoriev I.V."/>
            <person name="Henry S.A."/>
            <person name="Pawlowska T.E."/>
        </authorList>
    </citation>
    <scope>NUCLEOTIDE SEQUENCE [LARGE SCALE GENOMIC DNA]</scope>
    <source>
        <strain evidence="6">ATCC 52814</strain>
    </source>
</reference>
<protein>
    <recommendedName>
        <fullName evidence="5">LIM zinc-binding domain-containing protein</fullName>
    </recommendedName>
</protein>
<evidence type="ECO:0000256" key="1">
    <source>
        <dbReference type="ARBA" id="ARBA00022723"/>
    </source>
</evidence>
<sequence>MDTCANCSRRVYVIEKVEANGRIYHKSCFKCKDEGCRLTLANFHYYGGDLYCPKHVPKFNAIVSPRTSKASL</sequence>